<dbReference type="SMART" id="SM00474">
    <property type="entry name" value="35EXOc"/>
    <property type="match status" value="1"/>
</dbReference>
<dbReference type="Pfam" id="PF00476">
    <property type="entry name" value="DNA_pol_A"/>
    <property type="match status" value="1"/>
</dbReference>
<keyword evidence="7" id="KW-0540">Nuclease</keyword>
<dbReference type="GO" id="GO:0003677">
    <property type="term" value="F:DNA binding"/>
    <property type="evidence" value="ECO:0007669"/>
    <property type="project" value="UniProtKB-UniRule"/>
</dbReference>
<dbReference type="FunFam" id="1.20.1060.10:FF:000001">
    <property type="entry name" value="DNA polymerase I"/>
    <property type="match status" value="1"/>
</dbReference>
<dbReference type="NCBIfam" id="TIGR00593">
    <property type="entry name" value="pola"/>
    <property type="match status" value="1"/>
</dbReference>
<dbReference type="SUPFAM" id="SSF56672">
    <property type="entry name" value="DNA/RNA polymerases"/>
    <property type="match status" value="1"/>
</dbReference>
<dbReference type="InterPro" id="IPR002562">
    <property type="entry name" value="3'-5'_exonuclease_dom"/>
</dbReference>
<dbReference type="Gene3D" id="3.30.70.370">
    <property type="match status" value="1"/>
</dbReference>
<evidence type="ECO:0000256" key="5">
    <source>
        <dbReference type="ARBA" id="ARBA00022695"/>
    </source>
</evidence>
<dbReference type="InterPro" id="IPR002298">
    <property type="entry name" value="DNA_polymerase_A"/>
</dbReference>
<evidence type="ECO:0000256" key="17">
    <source>
        <dbReference type="SAM" id="MobiDB-lite"/>
    </source>
</evidence>
<comment type="caution">
    <text evidence="21">The sequence shown here is derived from an EMBL/GenBank/DDBJ whole genome shotgun (WGS) entry which is preliminary data.</text>
</comment>
<dbReference type="AlphaFoldDB" id="A0A955L7N2"/>
<dbReference type="Proteomes" id="UP000754563">
    <property type="component" value="Unassembled WGS sequence"/>
</dbReference>
<dbReference type="Gene3D" id="1.20.1060.10">
    <property type="entry name" value="Taq DNA Polymerase, Chain T, domain 4"/>
    <property type="match status" value="1"/>
</dbReference>
<reference evidence="21" key="1">
    <citation type="submission" date="2020-04" db="EMBL/GenBank/DDBJ databases">
        <authorList>
            <person name="Zhang T."/>
        </authorList>
    </citation>
    <scope>NUCLEOTIDE SEQUENCE</scope>
    <source>
        <strain evidence="21">HKST-UBA11</strain>
    </source>
</reference>
<evidence type="ECO:0000256" key="1">
    <source>
        <dbReference type="ARBA" id="ARBA00007705"/>
    </source>
</evidence>
<evidence type="ECO:0000259" key="20">
    <source>
        <dbReference type="SMART" id="SM00482"/>
    </source>
</evidence>
<dbReference type="SUPFAM" id="SSF53098">
    <property type="entry name" value="Ribonuclease H-like"/>
    <property type="match status" value="1"/>
</dbReference>
<dbReference type="Gene3D" id="1.10.150.20">
    <property type="entry name" value="5' to 3' exonuclease, C-terminal subdomain"/>
    <property type="match status" value="2"/>
</dbReference>
<dbReference type="GO" id="GO:0003887">
    <property type="term" value="F:DNA-directed DNA polymerase activity"/>
    <property type="evidence" value="ECO:0007669"/>
    <property type="project" value="UniProtKB-UniRule"/>
</dbReference>
<dbReference type="GO" id="GO:0008408">
    <property type="term" value="F:3'-5' exonuclease activity"/>
    <property type="evidence" value="ECO:0007669"/>
    <property type="project" value="UniProtKB-UniRule"/>
</dbReference>
<evidence type="ECO:0000256" key="6">
    <source>
        <dbReference type="ARBA" id="ARBA00022705"/>
    </source>
</evidence>
<keyword evidence="13 16" id="KW-0234">DNA repair</keyword>
<dbReference type="InterPro" id="IPR043502">
    <property type="entry name" value="DNA/RNA_pol_sf"/>
</dbReference>
<evidence type="ECO:0000256" key="8">
    <source>
        <dbReference type="ARBA" id="ARBA00022763"/>
    </source>
</evidence>
<dbReference type="SMART" id="SM00279">
    <property type="entry name" value="HhH2"/>
    <property type="match status" value="1"/>
</dbReference>
<dbReference type="InterPro" id="IPR008918">
    <property type="entry name" value="HhH2"/>
</dbReference>
<dbReference type="InterPro" id="IPR001098">
    <property type="entry name" value="DNA-dir_DNA_pol_A_palm_dom"/>
</dbReference>
<dbReference type="Pfam" id="PF01367">
    <property type="entry name" value="5_3_exonuc"/>
    <property type="match status" value="1"/>
</dbReference>
<keyword evidence="4 16" id="KW-0808">Transferase</keyword>
<evidence type="ECO:0000256" key="15">
    <source>
        <dbReference type="NCBIfam" id="TIGR00593"/>
    </source>
</evidence>
<dbReference type="NCBIfam" id="NF004397">
    <property type="entry name" value="PRK05755.1"/>
    <property type="match status" value="1"/>
</dbReference>
<dbReference type="InterPro" id="IPR020045">
    <property type="entry name" value="DNA_polI_H3TH"/>
</dbReference>
<feature type="domain" description="DNA-directed DNA polymerase family A palm" evidence="20">
    <location>
        <begin position="700"/>
        <end position="910"/>
    </location>
</feature>
<dbReference type="EMBL" id="JAGQLH010000026">
    <property type="protein sequence ID" value="MCA9385547.1"/>
    <property type="molecule type" value="Genomic_DNA"/>
</dbReference>
<keyword evidence="5 16" id="KW-0548">Nucleotidyltransferase</keyword>
<feature type="region of interest" description="Disordered" evidence="17">
    <location>
        <begin position="303"/>
        <end position="330"/>
    </location>
</feature>
<evidence type="ECO:0000259" key="18">
    <source>
        <dbReference type="SMART" id="SM00474"/>
    </source>
</evidence>
<dbReference type="InterPro" id="IPR018320">
    <property type="entry name" value="DNA_polymerase_1"/>
</dbReference>
<keyword evidence="11 16" id="KW-0239">DNA-directed DNA polymerase</keyword>
<dbReference type="CDD" id="cd09898">
    <property type="entry name" value="H3TH_53EXO"/>
    <property type="match status" value="1"/>
</dbReference>
<evidence type="ECO:0000256" key="7">
    <source>
        <dbReference type="ARBA" id="ARBA00022722"/>
    </source>
</evidence>
<dbReference type="GO" id="GO:0006261">
    <property type="term" value="P:DNA-templated DNA replication"/>
    <property type="evidence" value="ECO:0007669"/>
    <property type="project" value="UniProtKB-UniRule"/>
</dbReference>
<dbReference type="InterPro" id="IPR036279">
    <property type="entry name" value="5-3_exonuclease_C_sf"/>
</dbReference>
<keyword evidence="6 16" id="KW-0235">DNA replication</keyword>
<dbReference type="InterPro" id="IPR002421">
    <property type="entry name" value="5-3_exonuclease"/>
</dbReference>
<gene>
    <name evidence="16 21" type="primary">polA</name>
    <name evidence="21" type="ORF">KC717_02775</name>
</gene>
<evidence type="ECO:0000313" key="21">
    <source>
        <dbReference type="EMBL" id="MCA9385547.1"/>
    </source>
</evidence>
<comment type="catalytic activity">
    <reaction evidence="14 16">
        <text>DNA(n) + a 2'-deoxyribonucleoside 5'-triphosphate = DNA(n+1) + diphosphate</text>
        <dbReference type="Rhea" id="RHEA:22508"/>
        <dbReference type="Rhea" id="RHEA-COMP:17339"/>
        <dbReference type="Rhea" id="RHEA-COMP:17340"/>
        <dbReference type="ChEBI" id="CHEBI:33019"/>
        <dbReference type="ChEBI" id="CHEBI:61560"/>
        <dbReference type="ChEBI" id="CHEBI:173112"/>
        <dbReference type="EC" id="2.7.7.7"/>
    </reaction>
</comment>
<dbReference type="GO" id="GO:0008409">
    <property type="term" value="F:5'-3' exonuclease activity"/>
    <property type="evidence" value="ECO:0007669"/>
    <property type="project" value="UniProtKB-UniRule"/>
</dbReference>
<comment type="function">
    <text evidence="16">In addition to polymerase activity, this DNA polymerase exhibits 3'-5' and 5'-3' exonuclease activity.</text>
</comment>
<keyword evidence="12 16" id="KW-0238">DNA-binding</keyword>
<accession>A0A955L7N2</accession>
<dbReference type="InterPro" id="IPR036397">
    <property type="entry name" value="RNaseH_sf"/>
</dbReference>
<dbReference type="InterPro" id="IPR012337">
    <property type="entry name" value="RNaseH-like_sf"/>
</dbReference>
<evidence type="ECO:0000259" key="19">
    <source>
        <dbReference type="SMART" id="SM00475"/>
    </source>
</evidence>
<dbReference type="InterPro" id="IPR029060">
    <property type="entry name" value="PIN-like_dom_sf"/>
</dbReference>
<protein>
    <recommendedName>
        <fullName evidence="3 15">DNA polymerase I</fullName>
        <ecNumber evidence="2 15">2.7.7.7</ecNumber>
    </recommendedName>
</protein>
<dbReference type="CDD" id="cd08637">
    <property type="entry name" value="DNA_pol_A_pol_I_C"/>
    <property type="match status" value="1"/>
</dbReference>
<evidence type="ECO:0000256" key="13">
    <source>
        <dbReference type="ARBA" id="ARBA00023204"/>
    </source>
</evidence>
<dbReference type="PANTHER" id="PTHR10133:SF27">
    <property type="entry name" value="DNA POLYMERASE NU"/>
    <property type="match status" value="1"/>
</dbReference>
<dbReference type="PRINTS" id="PR00868">
    <property type="entry name" value="DNAPOLI"/>
</dbReference>
<dbReference type="CDD" id="cd06139">
    <property type="entry name" value="DNA_polA_I_Ecoli_like_exo"/>
    <property type="match status" value="1"/>
</dbReference>
<dbReference type="CDD" id="cd09859">
    <property type="entry name" value="PIN_53EXO"/>
    <property type="match status" value="1"/>
</dbReference>
<dbReference type="Gene3D" id="3.40.50.1010">
    <property type="entry name" value="5'-nuclease"/>
    <property type="match status" value="1"/>
</dbReference>
<dbReference type="SUPFAM" id="SSF88723">
    <property type="entry name" value="PIN domain-like"/>
    <property type="match status" value="1"/>
</dbReference>
<evidence type="ECO:0000256" key="2">
    <source>
        <dbReference type="ARBA" id="ARBA00012417"/>
    </source>
</evidence>
<dbReference type="SMART" id="SM00482">
    <property type="entry name" value="POLAc"/>
    <property type="match status" value="1"/>
</dbReference>
<evidence type="ECO:0000256" key="9">
    <source>
        <dbReference type="ARBA" id="ARBA00022801"/>
    </source>
</evidence>
<reference evidence="21" key="2">
    <citation type="journal article" date="2021" name="Microbiome">
        <title>Successional dynamics and alternative stable states in a saline activated sludge microbial community over 9 years.</title>
        <authorList>
            <person name="Wang Y."/>
            <person name="Ye J."/>
            <person name="Ju F."/>
            <person name="Liu L."/>
            <person name="Boyd J.A."/>
            <person name="Deng Y."/>
            <person name="Parks D.H."/>
            <person name="Jiang X."/>
            <person name="Yin X."/>
            <person name="Woodcroft B.J."/>
            <person name="Tyson G.W."/>
            <person name="Hugenholtz P."/>
            <person name="Polz M.F."/>
            <person name="Zhang T."/>
        </authorList>
    </citation>
    <scope>NUCLEOTIDE SEQUENCE</scope>
    <source>
        <strain evidence="21">HKST-UBA11</strain>
    </source>
</reference>
<evidence type="ECO:0000256" key="14">
    <source>
        <dbReference type="ARBA" id="ARBA00049244"/>
    </source>
</evidence>
<keyword evidence="10 16" id="KW-0269">Exonuclease</keyword>
<keyword evidence="9 16" id="KW-0378">Hydrolase</keyword>
<evidence type="ECO:0000256" key="4">
    <source>
        <dbReference type="ARBA" id="ARBA00022679"/>
    </source>
</evidence>
<name>A0A955L7N2_9BACT</name>
<dbReference type="InterPro" id="IPR020046">
    <property type="entry name" value="5-3_exonucl_a-hlix_arch_N"/>
</dbReference>
<proteinExistence type="inferred from homology"/>
<evidence type="ECO:0000256" key="11">
    <source>
        <dbReference type="ARBA" id="ARBA00022932"/>
    </source>
</evidence>
<evidence type="ECO:0000256" key="16">
    <source>
        <dbReference type="RuleBase" id="RU004460"/>
    </source>
</evidence>
<evidence type="ECO:0000256" key="10">
    <source>
        <dbReference type="ARBA" id="ARBA00022839"/>
    </source>
</evidence>
<organism evidence="21 22">
    <name type="scientific">Candidatus Dojkabacteria bacterium</name>
    <dbReference type="NCBI Taxonomy" id="2099670"/>
    <lineage>
        <taxon>Bacteria</taxon>
        <taxon>Candidatus Dojkabacteria</taxon>
    </lineage>
</organism>
<comment type="similarity">
    <text evidence="1 16">Belongs to the DNA polymerase type-A family.</text>
</comment>
<evidence type="ECO:0000256" key="3">
    <source>
        <dbReference type="ARBA" id="ARBA00020311"/>
    </source>
</evidence>
<feature type="compositionally biased region" description="Basic and acidic residues" evidence="17">
    <location>
        <begin position="316"/>
        <end position="327"/>
    </location>
</feature>
<sequence length="953" mass="108141">MTKKQVTLVLIDGHAIIHRAYHAFPPTLRTSSGEQVNAVYGFTALLLEVLNTFNPEYVLCAFDSRGKTQRHDMFVDYKANRSAPDDELVVQFPRIEEVVNAFNIPVFKQEGFEADDILGTIVSQDIPAPRGYDSLRKIIVTGDQDILQLIEDDTYVYLAGNRFSKSKLYDAEAVRKKYTFGPEYVVDYKALRGDPSDNIPGVKGIGDKGAKKLIGEFGHLETMLAKLDEVTPDSVRQKLLDNANTAELSKKLATIIKDVPLHFELEKAELADYNYESVKKLFMELQFRSLIGKIPESKHIPLDGSGQQSLFGKPPQESHDATKKEEPSQENYKIVKTQEEIDSFIEELSKQELFAFDTETTGLDTMRMKVLGLSVSWQEQEGWYLDMNTEAFTKDHVQQLKRIFENPKVKLIGHNIKFDAHALSNSTIRDIPLSISLNSYYFDTMIAAYVLQGGSGSIGLKGLAFNKLGMTMADLEDVWERIPGFKKKKNYKPEEVEKFMRECDQNLLGKYACADADATYQLYKKYCEEFESESKLEKLFYEFEMPTVKVLYSMEREGIHLDVKYLRDYGKNLDTRIASLANEMYSAVGHEFNINSPKQVGEVLFDEIGLPGGKKTKTGAWQTNEKILETVIDAHPMIPALLEFRELSKLRSTYVESLIDQVNPETNKIHTSYNQTIATTGRLSSTNPNLQNIPVATEEGAKIRKAFQSQEGELLVAFDISQQELRILAHMSDEENLKEAYKDDVDVHALTASKLFDVDVNQVTKDQRSKGKVLNFSLMYGISSFGLAKNLKISREEAQILIDHYFVAYPRVKEFFDTLLEDARQSGRVETMFGRYRETSGLHGGNYMVRSATEREVINFPIQGTAADMVKKAMIDCFEYISHDEDAQVLSARMLLQVHDELIFAVKKEGIKDFEDRFSSFTKKITEIMETGIKLSVPVKVGVLTGEHWSDLK</sequence>
<evidence type="ECO:0000256" key="12">
    <source>
        <dbReference type="ARBA" id="ARBA00023125"/>
    </source>
</evidence>
<dbReference type="Pfam" id="PF02739">
    <property type="entry name" value="5_3_exonuc_N"/>
    <property type="match status" value="1"/>
</dbReference>
<dbReference type="GO" id="GO:0006302">
    <property type="term" value="P:double-strand break repair"/>
    <property type="evidence" value="ECO:0007669"/>
    <property type="project" value="TreeGrafter"/>
</dbReference>
<evidence type="ECO:0000313" key="22">
    <source>
        <dbReference type="Proteomes" id="UP000754563"/>
    </source>
</evidence>
<dbReference type="SUPFAM" id="SSF47807">
    <property type="entry name" value="5' to 3' exonuclease, C-terminal subdomain"/>
    <property type="match status" value="1"/>
</dbReference>
<keyword evidence="8 16" id="KW-0227">DNA damage</keyword>
<dbReference type="Gene3D" id="3.30.420.10">
    <property type="entry name" value="Ribonuclease H-like superfamily/Ribonuclease H"/>
    <property type="match status" value="1"/>
</dbReference>
<dbReference type="FunFam" id="1.10.150.20:FF:000003">
    <property type="entry name" value="DNA polymerase I"/>
    <property type="match status" value="1"/>
</dbReference>
<dbReference type="EC" id="2.7.7.7" evidence="2 15"/>
<feature type="domain" description="5'-3' exonuclease" evidence="19">
    <location>
        <begin position="3"/>
        <end position="271"/>
    </location>
</feature>
<dbReference type="FunFam" id="1.10.150.20:FF:000002">
    <property type="entry name" value="DNA polymerase I"/>
    <property type="match status" value="1"/>
</dbReference>
<dbReference type="PANTHER" id="PTHR10133">
    <property type="entry name" value="DNA POLYMERASE I"/>
    <property type="match status" value="1"/>
</dbReference>
<dbReference type="SMART" id="SM00475">
    <property type="entry name" value="53EXOc"/>
    <property type="match status" value="1"/>
</dbReference>
<dbReference type="Pfam" id="PF01612">
    <property type="entry name" value="DNA_pol_A_exo1"/>
    <property type="match status" value="1"/>
</dbReference>
<feature type="domain" description="3'-5' exonuclease" evidence="18">
    <location>
        <begin position="332"/>
        <end position="531"/>
    </location>
</feature>